<dbReference type="Proteomes" id="UP001501319">
    <property type="component" value="Unassembled WGS sequence"/>
</dbReference>
<protein>
    <recommendedName>
        <fullName evidence="8">RDD domain-containing protein</fullName>
    </recommendedName>
</protein>
<feature type="domain" description="RDD" evidence="8">
    <location>
        <begin position="137"/>
        <end position="282"/>
    </location>
</feature>
<feature type="compositionally biased region" description="Gly residues" evidence="6">
    <location>
        <begin position="32"/>
        <end position="42"/>
    </location>
</feature>
<evidence type="ECO:0000256" key="1">
    <source>
        <dbReference type="ARBA" id="ARBA00004651"/>
    </source>
</evidence>
<evidence type="ECO:0000313" key="9">
    <source>
        <dbReference type="EMBL" id="GAA1639941.1"/>
    </source>
</evidence>
<name>A0ABN2FC61_9ACTN</name>
<sequence length="289" mass="29274">MSDQNVPPGSGPEDRPNEGPGNAGGPPSYGQGPQGPGQGPSGPGSMPPGQPGYGAPGQYGEQPGQYGQQPGGPGQYGQPQYGQPQQSNMPPYPGQPGQYGGPGYGPAGGPQGPDYGQVAQAQSGLVQIPGVGTVKIATLGSRALARIIDSVILTVVVYILWAVILGGTSAAVTNADGTVSDGAAGGIIGAFFAAFLITVALTIAYEVVLTAVKGQTLGKMMMGIKVVRSGDGQVPGFGPSFMRWLLPIIGALICFVGQILVYLSPLFDSSGRMQGWHDKAANTLVISLR</sequence>
<feature type="compositionally biased region" description="Low complexity" evidence="6">
    <location>
        <begin position="58"/>
        <end position="68"/>
    </location>
</feature>
<dbReference type="InterPro" id="IPR051791">
    <property type="entry name" value="Pra-immunoreactive"/>
</dbReference>
<evidence type="ECO:0000256" key="4">
    <source>
        <dbReference type="ARBA" id="ARBA00022989"/>
    </source>
</evidence>
<evidence type="ECO:0000313" key="10">
    <source>
        <dbReference type="Proteomes" id="UP001501319"/>
    </source>
</evidence>
<feature type="region of interest" description="Disordered" evidence="6">
    <location>
        <begin position="1"/>
        <end position="116"/>
    </location>
</feature>
<organism evidence="9 10">
    <name type="scientific">Kribbella alba</name>
    <dbReference type="NCBI Taxonomy" id="190197"/>
    <lineage>
        <taxon>Bacteria</taxon>
        <taxon>Bacillati</taxon>
        <taxon>Actinomycetota</taxon>
        <taxon>Actinomycetes</taxon>
        <taxon>Propionibacteriales</taxon>
        <taxon>Kribbellaceae</taxon>
        <taxon>Kribbella</taxon>
    </lineage>
</organism>
<dbReference type="Pfam" id="PF06271">
    <property type="entry name" value="RDD"/>
    <property type="match status" value="1"/>
</dbReference>
<gene>
    <name evidence="9" type="ORF">GCM10009744_31970</name>
</gene>
<feature type="compositionally biased region" description="Gly residues" evidence="6">
    <location>
        <begin position="97"/>
        <end position="111"/>
    </location>
</feature>
<dbReference type="PANTHER" id="PTHR36115:SF4">
    <property type="entry name" value="MEMBRANE PROTEIN"/>
    <property type="match status" value="1"/>
</dbReference>
<evidence type="ECO:0000256" key="5">
    <source>
        <dbReference type="ARBA" id="ARBA00023136"/>
    </source>
</evidence>
<evidence type="ECO:0000259" key="8">
    <source>
        <dbReference type="Pfam" id="PF06271"/>
    </source>
</evidence>
<feature type="transmembrane region" description="Helical" evidence="7">
    <location>
        <begin position="151"/>
        <end position="172"/>
    </location>
</feature>
<evidence type="ECO:0000256" key="3">
    <source>
        <dbReference type="ARBA" id="ARBA00022692"/>
    </source>
</evidence>
<evidence type="ECO:0000256" key="7">
    <source>
        <dbReference type="SAM" id="Phobius"/>
    </source>
</evidence>
<reference evidence="9 10" key="1">
    <citation type="journal article" date="2019" name="Int. J. Syst. Evol. Microbiol.">
        <title>The Global Catalogue of Microorganisms (GCM) 10K type strain sequencing project: providing services to taxonomists for standard genome sequencing and annotation.</title>
        <authorList>
            <consortium name="The Broad Institute Genomics Platform"/>
            <consortium name="The Broad Institute Genome Sequencing Center for Infectious Disease"/>
            <person name="Wu L."/>
            <person name="Ma J."/>
        </authorList>
    </citation>
    <scope>NUCLEOTIDE SEQUENCE [LARGE SCALE GENOMIC DNA]</scope>
    <source>
        <strain evidence="9 10">JCM 14306</strain>
    </source>
</reference>
<comment type="caution">
    <text evidence="9">The sequence shown here is derived from an EMBL/GenBank/DDBJ whole genome shotgun (WGS) entry which is preliminary data.</text>
</comment>
<evidence type="ECO:0000256" key="2">
    <source>
        <dbReference type="ARBA" id="ARBA00022475"/>
    </source>
</evidence>
<dbReference type="InterPro" id="IPR010432">
    <property type="entry name" value="RDD"/>
</dbReference>
<keyword evidence="2" id="KW-1003">Cell membrane</keyword>
<proteinExistence type="predicted"/>
<keyword evidence="3 7" id="KW-0812">Transmembrane</keyword>
<keyword evidence="5 7" id="KW-0472">Membrane</keyword>
<evidence type="ECO:0000256" key="6">
    <source>
        <dbReference type="SAM" id="MobiDB-lite"/>
    </source>
</evidence>
<dbReference type="PANTHER" id="PTHR36115">
    <property type="entry name" value="PROLINE-RICH ANTIGEN HOMOLOG-RELATED"/>
    <property type="match status" value="1"/>
</dbReference>
<dbReference type="EMBL" id="BAAANE010000005">
    <property type="protein sequence ID" value="GAA1639941.1"/>
    <property type="molecule type" value="Genomic_DNA"/>
</dbReference>
<accession>A0ABN2FC61</accession>
<keyword evidence="10" id="KW-1185">Reference proteome</keyword>
<comment type="subcellular location">
    <subcellularLocation>
        <location evidence="1">Cell membrane</location>
        <topology evidence="1">Multi-pass membrane protein</topology>
    </subcellularLocation>
</comment>
<feature type="transmembrane region" description="Helical" evidence="7">
    <location>
        <begin position="184"/>
        <end position="212"/>
    </location>
</feature>
<feature type="compositionally biased region" description="Low complexity" evidence="6">
    <location>
        <begin position="76"/>
        <end position="86"/>
    </location>
</feature>
<keyword evidence="4 7" id="KW-1133">Transmembrane helix</keyword>
<feature type="transmembrane region" description="Helical" evidence="7">
    <location>
        <begin position="244"/>
        <end position="263"/>
    </location>
</feature>